<comment type="caution">
    <text evidence="2">The sequence shown here is derived from an EMBL/GenBank/DDBJ whole genome shotgun (WGS) entry which is preliminary data.</text>
</comment>
<accession>A0A328TA60</accession>
<dbReference type="AlphaFoldDB" id="A0A328TA60"/>
<dbReference type="RefSeq" id="WP_187153771.1">
    <property type="nucleotide sequence ID" value="NZ_LJAM02000920.1"/>
</dbReference>
<evidence type="ECO:0000313" key="2">
    <source>
        <dbReference type="EMBL" id="RAP67438.1"/>
    </source>
</evidence>
<evidence type="ECO:0000259" key="1">
    <source>
        <dbReference type="Pfam" id="PF01695"/>
    </source>
</evidence>
<gene>
    <name evidence="2" type="ORF">ACZ87_03967</name>
</gene>
<dbReference type="Proteomes" id="UP000244334">
    <property type="component" value="Unassembled WGS sequence"/>
</dbReference>
<dbReference type="Gene3D" id="3.40.50.300">
    <property type="entry name" value="P-loop containing nucleotide triphosphate hydrolases"/>
    <property type="match status" value="1"/>
</dbReference>
<dbReference type="InterPro" id="IPR027417">
    <property type="entry name" value="P-loop_NTPase"/>
</dbReference>
<dbReference type="InterPro" id="IPR002611">
    <property type="entry name" value="IstB_ATP-bd"/>
</dbReference>
<dbReference type="GO" id="GO:0005524">
    <property type="term" value="F:ATP binding"/>
    <property type="evidence" value="ECO:0007669"/>
    <property type="project" value="InterPro"/>
</dbReference>
<sequence>SSTIVVSQFPVDKWHGLMETPTTADAILDRVVHNAHRLVLQGESMRKCNLAVESEKKLA</sequence>
<evidence type="ECO:0000313" key="3">
    <source>
        <dbReference type="Proteomes" id="UP000244334"/>
    </source>
</evidence>
<protein>
    <submittedName>
        <fullName evidence="2">IstB-like ATP binding family protein</fullName>
    </submittedName>
</protein>
<dbReference type="EMBL" id="LJAM02000920">
    <property type="protein sequence ID" value="RAP67438.1"/>
    <property type="molecule type" value="Genomic_DNA"/>
</dbReference>
<dbReference type="Pfam" id="PF01695">
    <property type="entry name" value="IstB_IS21"/>
    <property type="match status" value="1"/>
</dbReference>
<organism evidence="2 3">
    <name type="scientific">Candidatus Erwinia dacicola</name>
    <dbReference type="NCBI Taxonomy" id="252393"/>
    <lineage>
        <taxon>Bacteria</taxon>
        <taxon>Pseudomonadati</taxon>
        <taxon>Pseudomonadota</taxon>
        <taxon>Gammaproteobacteria</taxon>
        <taxon>Enterobacterales</taxon>
        <taxon>Erwiniaceae</taxon>
        <taxon>Erwinia</taxon>
    </lineage>
</organism>
<feature type="non-terminal residue" evidence="2">
    <location>
        <position position="1"/>
    </location>
</feature>
<reference evidence="2" key="1">
    <citation type="submission" date="2018-04" db="EMBL/GenBank/DDBJ databases">
        <title>Genomes of the Obligate Erwinia dacicola and Facultative Enterobacter sp. OLF Endosymbionts of the Olive Fruit fly, Bactrocera oleae.</title>
        <authorList>
            <person name="Estes A.M."/>
            <person name="Hearn D.J."/>
            <person name="Agarwal S."/>
            <person name="Pierson E.A."/>
            <person name="Dunning-Hotopp J.C."/>
        </authorList>
    </citation>
    <scope>NUCLEOTIDE SEQUENCE [LARGE SCALE GENOMIC DNA]</scope>
    <source>
        <strain evidence="2">Oroville</strain>
    </source>
</reference>
<keyword evidence="3" id="KW-1185">Reference proteome</keyword>
<name>A0A328TA60_9GAMM</name>
<proteinExistence type="predicted"/>
<feature type="domain" description="IstB-like ATP-binding" evidence="1">
    <location>
        <begin position="1"/>
        <end position="48"/>
    </location>
</feature>